<dbReference type="InterPro" id="IPR052396">
    <property type="entry name" value="Meiotic_Drive_Suppr_Kinase"/>
</dbReference>
<proteinExistence type="predicted"/>
<gene>
    <name evidence="2" type="ORF">B0H67DRAFT_635372</name>
</gene>
<evidence type="ECO:0008006" key="4">
    <source>
        <dbReference type="Google" id="ProtNLM"/>
    </source>
</evidence>
<feature type="compositionally biased region" description="Basic and acidic residues" evidence="1">
    <location>
        <begin position="16"/>
        <end position="38"/>
    </location>
</feature>
<keyword evidence="3" id="KW-1185">Reference proteome</keyword>
<feature type="region of interest" description="Disordered" evidence="1">
    <location>
        <begin position="426"/>
        <end position="510"/>
    </location>
</feature>
<protein>
    <recommendedName>
        <fullName evidence="4">Protein kinase domain-containing protein</fullName>
    </recommendedName>
</protein>
<feature type="region of interest" description="Disordered" evidence="1">
    <location>
        <begin position="14"/>
        <end position="68"/>
    </location>
</feature>
<feature type="region of interest" description="Disordered" evidence="1">
    <location>
        <begin position="402"/>
        <end position="421"/>
    </location>
</feature>
<dbReference type="InterPro" id="IPR011009">
    <property type="entry name" value="Kinase-like_dom_sf"/>
</dbReference>
<feature type="compositionally biased region" description="Low complexity" evidence="1">
    <location>
        <begin position="205"/>
        <end position="217"/>
    </location>
</feature>
<sequence>MEKLTKEELIALLAGEKNRADQEAQRADQEAQRADQEAQRAGQEAQRADQEAQRAGQEAQRGAELHEQRRPTTLLEYIQLCHDHLSTQFHVQADRRLTTQGTWTNPAGKYCPRRLARWDVFLAEQRVALGQVVALLPETMQLFESCDLTRGAGARLAAEPPIGSERDLERFHHSAVELPVRLVIDQLFENHINVLNNSAPPPASATPSTPTRVPPTNDDTTTLIRPDQICVFRSSGGDRTLAYIIEYKAPHKLTAQHVREGIRPLDLLCDVVNRPTIPNSPDDRFRYFADKLSAAAVTQTYHYMLQAGLEIGLVATGEVMIFLKIDWTDPSTLYYHVAEPMPECEDNPPEFLYCTAVSQLLAFTVMALLGSGLHSQDERSRAIANAPTWAVDWEQVLAQVKTPADRIPPSSGRCWEPETYSECDRSPIPYRLPRLPRKKYPAADHRPQSVNQGRDPSPPDDDDGAGNDSNSPSPAGGDGTLGRRPKRKRGAQPGASAAPSDTQARNRRPFSTPPFCTHACLLGLVRGGALDPSCPNTALHQPHGESSSSCGRNHPLHPDNFLELLRQQLHRTLDEGMVPLGRHGARGALFRVTLLSYGYTFVAKGTTSPLARFLKHEAHVYQQLGPAQGVYVPVYLGAVDLRELGRRYFYAADVHVVYLLLLSWAGKDLCEAREQPGVGIQAKVVQSLRNLHALGVAHGDVRRENLVWSREPGDPIMVIDFERSILTKTLRPLEDGGRTILLTPTRGITSSSAHSSSLLDLVASSPSSIGDPISSVPSPA</sequence>
<evidence type="ECO:0000313" key="3">
    <source>
        <dbReference type="Proteomes" id="UP001172102"/>
    </source>
</evidence>
<dbReference type="EMBL" id="JAUKUA010000005">
    <property type="protein sequence ID" value="KAK0710822.1"/>
    <property type="molecule type" value="Genomic_DNA"/>
</dbReference>
<feature type="region of interest" description="Disordered" evidence="1">
    <location>
        <begin position="198"/>
        <end position="220"/>
    </location>
</feature>
<evidence type="ECO:0000313" key="2">
    <source>
        <dbReference type="EMBL" id="KAK0710822.1"/>
    </source>
</evidence>
<dbReference type="Proteomes" id="UP001172102">
    <property type="component" value="Unassembled WGS sequence"/>
</dbReference>
<name>A0AA40A7L9_9PEZI</name>
<comment type="caution">
    <text evidence="2">The sequence shown here is derived from an EMBL/GenBank/DDBJ whole genome shotgun (WGS) entry which is preliminary data.</text>
</comment>
<dbReference type="PANTHER" id="PTHR37171">
    <property type="entry name" value="SERINE/THREONINE-PROTEIN KINASE YRZF-RELATED"/>
    <property type="match status" value="1"/>
</dbReference>
<dbReference type="PANTHER" id="PTHR37171:SF1">
    <property type="entry name" value="SERINE_THREONINE-PROTEIN KINASE YRZF-RELATED"/>
    <property type="match status" value="1"/>
</dbReference>
<dbReference type="AlphaFoldDB" id="A0AA40A7L9"/>
<dbReference type="SUPFAM" id="SSF56112">
    <property type="entry name" value="Protein kinase-like (PK-like)"/>
    <property type="match status" value="1"/>
</dbReference>
<evidence type="ECO:0000256" key="1">
    <source>
        <dbReference type="SAM" id="MobiDB-lite"/>
    </source>
</evidence>
<accession>A0AA40A7L9</accession>
<organism evidence="2 3">
    <name type="scientific">Lasiosphaeris hirsuta</name>
    <dbReference type="NCBI Taxonomy" id="260670"/>
    <lineage>
        <taxon>Eukaryota</taxon>
        <taxon>Fungi</taxon>
        <taxon>Dikarya</taxon>
        <taxon>Ascomycota</taxon>
        <taxon>Pezizomycotina</taxon>
        <taxon>Sordariomycetes</taxon>
        <taxon>Sordariomycetidae</taxon>
        <taxon>Sordariales</taxon>
        <taxon>Lasiosphaeriaceae</taxon>
        <taxon>Lasiosphaeris</taxon>
    </lineage>
</organism>
<reference evidence="2" key="1">
    <citation type="submission" date="2023-06" db="EMBL/GenBank/DDBJ databases">
        <title>Genome-scale phylogeny and comparative genomics of the fungal order Sordariales.</title>
        <authorList>
            <consortium name="Lawrence Berkeley National Laboratory"/>
            <person name="Hensen N."/>
            <person name="Bonometti L."/>
            <person name="Westerberg I."/>
            <person name="Brannstrom I.O."/>
            <person name="Guillou S."/>
            <person name="Cros-Aarteil S."/>
            <person name="Calhoun S."/>
            <person name="Haridas S."/>
            <person name="Kuo A."/>
            <person name="Mondo S."/>
            <person name="Pangilinan J."/>
            <person name="Riley R."/>
            <person name="Labutti K."/>
            <person name="Andreopoulos B."/>
            <person name="Lipzen A."/>
            <person name="Chen C."/>
            <person name="Yanf M."/>
            <person name="Daum C."/>
            <person name="Ng V."/>
            <person name="Clum A."/>
            <person name="Steindorff A."/>
            <person name="Ohm R."/>
            <person name="Martin F."/>
            <person name="Silar P."/>
            <person name="Natvig D."/>
            <person name="Lalanne C."/>
            <person name="Gautier V."/>
            <person name="Ament-Velasquez S.L."/>
            <person name="Kruys A."/>
            <person name="Hutchinson M.I."/>
            <person name="Powell A.J."/>
            <person name="Barry K."/>
            <person name="Miller A.N."/>
            <person name="Grigoriev I.V."/>
            <person name="Debuchy R."/>
            <person name="Gladieux P."/>
            <person name="Thoren M.H."/>
            <person name="Johannesson H."/>
        </authorList>
    </citation>
    <scope>NUCLEOTIDE SEQUENCE</scope>
    <source>
        <strain evidence="2">SMH4607-1</strain>
    </source>
</reference>